<dbReference type="Pfam" id="PF00795">
    <property type="entry name" value="CN_hydrolase"/>
    <property type="match status" value="1"/>
</dbReference>
<evidence type="ECO:0000259" key="2">
    <source>
        <dbReference type="PROSITE" id="PS50263"/>
    </source>
</evidence>
<keyword evidence="1 3" id="KW-0378">Hydrolase</keyword>
<evidence type="ECO:0000313" key="4">
    <source>
        <dbReference type="Proteomes" id="UP001499884"/>
    </source>
</evidence>
<keyword evidence="4" id="KW-1185">Reference proteome</keyword>
<proteinExistence type="predicted"/>
<dbReference type="InterPro" id="IPR036526">
    <property type="entry name" value="C-N_Hydrolase_sf"/>
</dbReference>
<evidence type="ECO:0000313" key="3">
    <source>
        <dbReference type="EMBL" id="GAA3745204.1"/>
    </source>
</evidence>
<dbReference type="RefSeq" id="WP_345651061.1">
    <property type="nucleotide sequence ID" value="NZ_BAABEP010000040.1"/>
</dbReference>
<dbReference type="EMBL" id="BAABEP010000040">
    <property type="protein sequence ID" value="GAA3745204.1"/>
    <property type="molecule type" value="Genomic_DNA"/>
</dbReference>
<dbReference type="GO" id="GO:0016787">
    <property type="term" value="F:hydrolase activity"/>
    <property type="evidence" value="ECO:0007669"/>
    <property type="project" value="UniProtKB-KW"/>
</dbReference>
<name>A0ABP7FPV8_9ACTN</name>
<dbReference type="SUPFAM" id="SSF56317">
    <property type="entry name" value="Carbon-nitrogen hydrolase"/>
    <property type="match status" value="1"/>
</dbReference>
<reference evidence="4" key="1">
    <citation type="journal article" date="2019" name="Int. J. Syst. Evol. Microbiol.">
        <title>The Global Catalogue of Microorganisms (GCM) 10K type strain sequencing project: providing services to taxonomists for standard genome sequencing and annotation.</title>
        <authorList>
            <consortium name="The Broad Institute Genomics Platform"/>
            <consortium name="The Broad Institute Genome Sequencing Center for Infectious Disease"/>
            <person name="Wu L."/>
            <person name="Ma J."/>
        </authorList>
    </citation>
    <scope>NUCLEOTIDE SEQUENCE [LARGE SCALE GENOMIC DNA]</scope>
    <source>
        <strain evidence="4">JCM 30846</strain>
    </source>
</reference>
<dbReference type="InterPro" id="IPR003010">
    <property type="entry name" value="C-N_Hydrolase"/>
</dbReference>
<dbReference type="PANTHER" id="PTHR43674:SF16">
    <property type="entry name" value="CARBON-NITROGEN FAMILY, PUTATIVE (AFU_ORTHOLOGUE AFUA_5G02350)-RELATED"/>
    <property type="match status" value="1"/>
</dbReference>
<protein>
    <submittedName>
        <fullName evidence="3">Carbon-nitrogen hydrolase family protein</fullName>
    </submittedName>
</protein>
<dbReference type="InterPro" id="IPR050345">
    <property type="entry name" value="Aliph_Amidase/BUP"/>
</dbReference>
<dbReference type="PANTHER" id="PTHR43674">
    <property type="entry name" value="NITRILASE C965.09-RELATED"/>
    <property type="match status" value="1"/>
</dbReference>
<dbReference type="Proteomes" id="UP001499884">
    <property type="component" value="Unassembled WGS sequence"/>
</dbReference>
<comment type="caution">
    <text evidence="3">The sequence shown here is derived from an EMBL/GenBank/DDBJ whole genome shotgun (WGS) entry which is preliminary data.</text>
</comment>
<dbReference type="CDD" id="cd07197">
    <property type="entry name" value="nitrilase"/>
    <property type="match status" value="1"/>
</dbReference>
<evidence type="ECO:0000256" key="1">
    <source>
        <dbReference type="ARBA" id="ARBA00022801"/>
    </source>
</evidence>
<dbReference type="Gene3D" id="3.60.110.10">
    <property type="entry name" value="Carbon-nitrogen hydrolase"/>
    <property type="match status" value="1"/>
</dbReference>
<dbReference type="PROSITE" id="PS50263">
    <property type="entry name" value="CN_HYDROLASE"/>
    <property type="match status" value="1"/>
</dbReference>
<feature type="domain" description="CN hydrolase" evidence="2">
    <location>
        <begin position="20"/>
        <end position="267"/>
    </location>
</feature>
<gene>
    <name evidence="3" type="ORF">GCM10023082_47350</name>
</gene>
<sequence>MDSRAAPGRAPRGPRPPGTVRIAAAAAHFGRDLDFDLARIGKIVSDARDHGTDLLVLPDAALGGYLADLRRPDPDALPEALKPDDPLIHEIARLAREMVVCVGYCEAAGAARHNSAVCVSGDGVLGRHRKVHLPAGETVAYTPGDRFEAFDTPIGRMGMLIDYDKTFPESARSLALDGATVLACLSAWPTSLTNRAPRLAQDRQARLFDLYDQARAAENQVVLASANQTGAMGGMRFLGQAKVVGPGGDILARTWSKAGLAVAELDVAAEIDRARRILSHIDELRPAAYRTGRPV</sequence>
<organism evidence="3 4">
    <name type="scientific">Streptomyces tremellae</name>
    <dbReference type="NCBI Taxonomy" id="1124239"/>
    <lineage>
        <taxon>Bacteria</taxon>
        <taxon>Bacillati</taxon>
        <taxon>Actinomycetota</taxon>
        <taxon>Actinomycetes</taxon>
        <taxon>Kitasatosporales</taxon>
        <taxon>Streptomycetaceae</taxon>
        <taxon>Streptomyces</taxon>
    </lineage>
</organism>
<accession>A0ABP7FPV8</accession>